<reference evidence="1" key="1">
    <citation type="submission" date="2019-09" db="EMBL/GenBank/DDBJ databases">
        <authorList>
            <person name="Zhang L."/>
        </authorList>
    </citation>
    <scope>NUCLEOTIDE SEQUENCE</scope>
</reference>
<accession>A0A5K0YJ97</accession>
<dbReference type="EMBL" id="LR721777">
    <property type="protein sequence ID" value="VVV77297.1"/>
    <property type="molecule type" value="Genomic_DNA"/>
</dbReference>
<dbReference type="AlphaFoldDB" id="A0A5K0YJ97"/>
<protein>
    <submittedName>
        <fullName evidence="1">Uncharacterized protein</fullName>
    </submittedName>
</protein>
<evidence type="ECO:0000313" key="1">
    <source>
        <dbReference type="EMBL" id="VVV77297.1"/>
    </source>
</evidence>
<name>A0A5K0YJ97_9MAGN</name>
<sequence length="36" mass="4200">MDIFLLFLKFTAYKGTRIYLISEMEVTNEDARILGS</sequence>
<proteinExistence type="predicted"/>
<gene>
    <name evidence="1" type="ORF">NYM_LOCUS7905</name>
</gene>
<organism evidence="1">
    <name type="scientific">Nymphaea colorata</name>
    <name type="common">pocket water lily</name>
    <dbReference type="NCBI Taxonomy" id="210225"/>
    <lineage>
        <taxon>Eukaryota</taxon>
        <taxon>Viridiplantae</taxon>
        <taxon>Streptophyta</taxon>
        <taxon>Embryophyta</taxon>
        <taxon>Tracheophyta</taxon>
        <taxon>Spermatophyta</taxon>
        <taxon>Magnoliopsida</taxon>
        <taxon>Nymphaeales</taxon>
        <taxon>Nymphaeaceae</taxon>
        <taxon>Nymphaea</taxon>
    </lineage>
</organism>